<proteinExistence type="predicted"/>
<evidence type="ECO:0000313" key="2">
    <source>
        <dbReference type="Proteomes" id="UP000016923"/>
    </source>
</evidence>
<dbReference type="HOGENOM" id="CLU_1750242_0_0_1"/>
<gene>
    <name evidence="1" type="ORF">F503_04021</name>
</gene>
<dbReference type="Proteomes" id="UP000016923">
    <property type="component" value="Unassembled WGS sequence"/>
</dbReference>
<dbReference type="EMBL" id="KE148175">
    <property type="protein sequence ID" value="EPE02672.1"/>
    <property type="molecule type" value="Genomic_DNA"/>
</dbReference>
<reference evidence="1 2" key="1">
    <citation type="journal article" date="2013" name="BMC Genomics">
        <title>The genome and transcriptome of the pine saprophyte Ophiostoma piceae, and a comparison with the bark beetle-associated pine pathogen Grosmannia clavigera.</title>
        <authorList>
            <person name="Haridas S."/>
            <person name="Wang Y."/>
            <person name="Lim L."/>
            <person name="Massoumi Alamouti S."/>
            <person name="Jackman S."/>
            <person name="Docking R."/>
            <person name="Robertson G."/>
            <person name="Birol I."/>
            <person name="Bohlmann J."/>
            <person name="Breuil C."/>
        </authorList>
    </citation>
    <scope>NUCLEOTIDE SEQUENCE [LARGE SCALE GENOMIC DNA]</scope>
    <source>
        <strain evidence="1 2">UAMH 11346</strain>
    </source>
</reference>
<evidence type="ECO:0000313" key="1">
    <source>
        <dbReference type="EMBL" id="EPE02672.1"/>
    </source>
</evidence>
<dbReference type="OrthoDB" id="415825at2759"/>
<accession>S3BQM7</accession>
<dbReference type="AlphaFoldDB" id="S3BQM7"/>
<dbReference type="VEuPathDB" id="FungiDB:F503_04021"/>
<sequence length="149" mass="16254">MDNTTHSEVGLGTVLDRPHQPCWIYCWCGHGPIDVPKTIDDIKAAVAYALFGLGGENGLHNKATVDTETNTAYLGWRASRLRFYGSLKGAVKQTARQGGFAVSENGDRIGFGSYASNGFNFLNGRADAFTNGLDDSRWGMQIYIMIGRD</sequence>
<name>S3BQM7_OPHP1</name>
<keyword evidence="2" id="KW-1185">Reference proteome</keyword>
<organism evidence="1 2">
    <name type="scientific">Ophiostoma piceae (strain UAMH 11346)</name>
    <name type="common">Sap stain fungus</name>
    <dbReference type="NCBI Taxonomy" id="1262450"/>
    <lineage>
        <taxon>Eukaryota</taxon>
        <taxon>Fungi</taxon>
        <taxon>Dikarya</taxon>
        <taxon>Ascomycota</taxon>
        <taxon>Pezizomycotina</taxon>
        <taxon>Sordariomycetes</taxon>
        <taxon>Sordariomycetidae</taxon>
        <taxon>Ophiostomatales</taxon>
        <taxon>Ophiostomataceae</taxon>
        <taxon>Ophiostoma</taxon>
    </lineage>
</organism>
<protein>
    <submittedName>
        <fullName evidence="1">Fad-binding domain-containing protein</fullName>
    </submittedName>
</protein>